<dbReference type="InterPro" id="IPR001623">
    <property type="entry name" value="DnaJ_domain"/>
</dbReference>
<dbReference type="InterPro" id="IPR032843">
    <property type="entry name" value="Jiv"/>
</dbReference>
<proteinExistence type="predicted"/>
<keyword evidence="2" id="KW-0812">Transmembrane</keyword>
<reference evidence="5" key="1">
    <citation type="submission" date="2015-11" db="EMBL/GenBank/DDBJ databases">
        <title>De novo transcriptome assembly of four potential Pierce s Disease insect vectors from Arizona vineyards.</title>
        <authorList>
            <person name="Tassone E.E."/>
        </authorList>
    </citation>
    <scope>NUCLEOTIDE SEQUENCE</scope>
</reference>
<dbReference type="SUPFAM" id="SSF46565">
    <property type="entry name" value="Chaperone J-domain"/>
    <property type="match status" value="1"/>
</dbReference>
<gene>
    <name evidence="5" type="ORF">g.27052</name>
</gene>
<evidence type="ECO:0000256" key="1">
    <source>
        <dbReference type="SAM" id="MobiDB-lite"/>
    </source>
</evidence>
<evidence type="ECO:0000256" key="2">
    <source>
        <dbReference type="SAM" id="Phobius"/>
    </source>
</evidence>
<feature type="signal peptide" evidence="3">
    <location>
        <begin position="1"/>
        <end position="21"/>
    </location>
</feature>
<feature type="compositionally biased region" description="Basic residues" evidence="1">
    <location>
        <begin position="335"/>
        <end position="344"/>
    </location>
</feature>
<dbReference type="Gene3D" id="1.10.287.110">
    <property type="entry name" value="DnaJ domain"/>
    <property type="match status" value="1"/>
</dbReference>
<dbReference type="PANTHER" id="PTHR44665:SF1">
    <property type="entry name" value="DNAJ HOMOLOG SUBFAMILY C MEMBER 14"/>
    <property type="match status" value="1"/>
</dbReference>
<dbReference type="InterPro" id="IPR036869">
    <property type="entry name" value="J_dom_sf"/>
</dbReference>
<feature type="chain" id="PRO_5008584650" description="J domain-containing protein" evidence="3">
    <location>
        <begin position="22"/>
        <end position="344"/>
    </location>
</feature>
<evidence type="ECO:0000313" key="5">
    <source>
        <dbReference type="EMBL" id="JAS79538.1"/>
    </source>
</evidence>
<dbReference type="SMART" id="SM00271">
    <property type="entry name" value="DnaJ"/>
    <property type="match status" value="1"/>
</dbReference>
<dbReference type="CDD" id="cd06257">
    <property type="entry name" value="DnaJ"/>
    <property type="match status" value="1"/>
</dbReference>
<evidence type="ECO:0000256" key="3">
    <source>
        <dbReference type="SAM" id="SignalP"/>
    </source>
</evidence>
<organism evidence="5">
    <name type="scientific">Homalodisca liturata</name>
    <dbReference type="NCBI Taxonomy" id="320908"/>
    <lineage>
        <taxon>Eukaryota</taxon>
        <taxon>Metazoa</taxon>
        <taxon>Ecdysozoa</taxon>
        <taxon>Arthropoda</taxon>
        <taxon>Hexapoda</taxon>
        <taxon>Insecta</taxon>
        <taxon>Pterygota</taxon>
        <taxon>Neoptera</taxon>
        <taxon>Paraneoptera</taxon>
        <taxon>Hemiptera</taxon>
        <taxon>Auchenorrhyncha</taxon>
        <taxon>Membracoidea</taxon>
        <taxon>Cicadellidae</taxon>
        <taxon>Cicadellinae</taxon>
        <taxon>Proconiini</taxon>
        <taxon>Homalodisca</taxon>
    </lineage>
</organism>
<keyword evidence="3" id="KW-0732">Signal</keyword>
<dbReference type="Pfam" id="PF00226">
    <property type="entry name" value="DnaJ"/>
    <property type="match status" value="1"/>
</dbReference>
<dbReference type="PROSITE" id="PS50076">
    <property type="entry name" value="DNAJ_2"/>
    <property type="match status" value="1"/>
</dbReference>
<dbReference type="InterPro" id="IPR052317">
    <property type="entry name" value="Viral_replicn-host_int_reg"/>
</dbReference>
<feature type="domain" description="J" evidence="4">
    <location>
        <begin position="105"/>
        <end position="169"/>
    </location>
</feature>
<dbReference type="AlphaFoldDB" id="A0A1B6HXX8"/>
<dbReference type="EMBL" id="GECU01028168">
    <property type="protein sequence ID" value="JAS79538.1"/>
    <property type="molecule type" value="Transcribed_RNA"/>
</dbReference>
<keyword evidence="2" id="KW-1133">Transmembrane helix</keyword>
<keyword evidence="2" id="KW-0472">Membrane</keyword>
<dbReference type="PANTHER" id="PTHR44665">
    <property type="entry name" value="DNAJ HOMOLOG SUBFAMILY C MEMBER 14"/>
    <property type="match status" value="1"/>
</dbReference>
<feature type="compositionally biased region" description="Gly residues" evidence="1">
    <location>
        <begin position="319"/>
        <end position="328"/>
    </location>
</feature>
<name>A0A1B6HXX8_9HEMI</name>
<dbReference type="PRINTS" id="PR00625">
    <property type="entry name" value="JDOMAIN"/>
</dbReference>
<dbReference type="Pfam" id="PF14901">
    <property type="entry name" value="Jiv90"/>
    <property type="match status" value="1"/>
</dbReference>
<feature type="region of interest" description="Disordered" evidence="1">
    <location>
        <begin position="316"/>
        <end position="344"/>
    </location>
</feature>
<evidence type="ECO:0000259" key="4">
    <source>
        <dbReference type="PROSITE" id="PS50076"/>
    </source>
</evidence>
<sequence length="344" mass="39325">MSHYGLMFLTWFFHLIWDVLAMSARLLVHLFAVMGETGLVWLSWLQVRMTRLMGGDSWWNWWAKKPPPPPKPSEPTLPGGLTANISLPATGDEAMKRLLACKGKDPYSILGVTNHCIDDDIKKYYKKQAVLVHPDKNSQPGAEEAFKILVHAFELIGEPERRSAYDRCVAETHQVEQAWSELSELLSQLHHKMEYAANTIRCTNCGKRHKRTIIQRPCYAARFCAQCKIHHSAREGDIWAESWMLGLLWHYYACMEGAVYDITEWAACQADNLKHLKANSHAVQYRIVLGKQNQHHHHKDSHNEPDLEEFLNNLYAQSGGSGVDGNTGGNENSTRQRRKGKRKK</sequence>
<protein>
    <recommendedName>
        <fullName evidence="4">J domain-containing protein</fullName>
    </recommendedName>
</protein>
<feature type="transmembrane region" description="Helical" evidence="2">
    <location>
        <begin position="20"/>
        <end position="44"/>
    </location>
</feature>
<accession>A0A1B6HXX8</accession>